<dbReference type="Gene3D" id="3.40.50.720">
    <property type="entry name" value="NAD(P)-binding Rossmann-like Domain"/>
    <property type="match status" value="1"/>
</dbReference>
<feature type="domain" description="6-phosphogluconate dehydrogenase NADP-binding" evidence="3">
    <location>
        <begin position="9"/>
        <end position="157"/>
    </location>
</feature>
<name>A0ABS0CV03_9NOCA</name>
<dbReference type="EMBL" id="JADLQX010000018">
    <property type="protein sequence ID" value="MBF6300447.1"/>
    <property type="molecule type" value="Genomic_DNA"/>
</dbReference>
<dbReference type="PIRSF" id="PIRSF000103">
    <property type="entry name" value="HIBADH"/>
    <property type="match status" value="1"/>
</dbReference>
<gene>
    <name evidence="5" type="ORF">IU459_23295</name>
</gene>
<comment type="similarity">
    <text evidence="1">Belongs to the HIBADH-related family.</text>
</comment>
<dbReference type="InterPro" id="IPR015815">
    <property type="entry name" value="HIBADH-related"/>
</dbReference>
<organism evidence="5 6">
    <name type="scientific">Nocardia amamiensis</name>
    <dbReference type="NCBI Taxonomy" id="404578"/>
    <lineage>
        <taxon>Bacteria</taxon>
        <taxon>Bacillati</taxon>
        <taxon>Actinomycetota</taxon>
        <taxon>Actinomycetes</taxon>
        <taxon>Mycobacteriales</taxon>
        <taxon>Nocardiaceae</taxon>
        <taxon>Nocardia</taxon>
    </lineage>
</organism>
<protein>
    <submittedName>
        <fullName evidence="5">NAD(P)-dependent oxidoreductase</fullName>
    </submittedName>
</protein>
<evidence type="ECO:0000259" key="4">
    <source>
        <dbReference type="Pfam" id="PF21761"/>
    </source>
</evidence>
<evidence type="ECO:0000313" key="5">
    <source>
        <dbReference type="EMBL" id="MBF6300447.1"/>
    </source>
</evidence>
<accession>A0ABS0CV03</accession>
<dbReference type="Pfam" id="PF21761">
    <property type="entry name" value="RedAm-like_C"/>
    <property type="match status" value="1"/>
</dbReference>
<reference evidence="5 6" key="1">
    <citation type="submission" date="2020-10" db="EMBL/GenBank/DDBJ databases">
        <title>Identification of Nocardia species via Next-generation sequencing and recognition of intraspecies genetic diversity.</title>
        <authorList>
            <person name="Li P."/>
            <person name="Li P."/>
            <person name="Lu B."/>
        </authorList>
    </citation>
    <scope>NUCLEOTIDE SEQUENCE [LARGE SCALE GENOMIC DNA]</scope>
    <source>
        <strain evidence="5 6">BJ06-0157</strain>
    </source>
</reference>
<dbReference type="SUPFAM" id="SSF51735">
    <property type="entry name" value="NAD(P)-binding Rossmann-fold domains"/>
    <property type="match status" value="1"/>
</dbReference>
<evidence type="ECO:0000256" key="1">
    <source>
        <dbReference type="ARBA" id="ARBA00009080"/>
    </source>
</evidence>
<evidence type="ECO:0000259" key="3">
    <source>
        <dbReference type="Pfam" id="PF03446"/>
    </source>
</evidence>
<dbReference type="InterPro" id="IPR006115">
    <property type="entry name" value="6PGDH_NADP-bd"/>
</dbReference>
<dbReference type="InterPro" id="IPR048666">
    <property type="entry name" value="RedAm-like_C"/>
</dbReference>
<dbReference type="PANTHER" id="PTHR43580:SF2">
    <property type="entry name" value="CYTOKINE-LIKE NUCLEAR FACTOR N-PAC"/>
    <property type="match status" value="1"/>
</dbReference>
<dbReference type="InterPro" id="IPR036291">
    <property type="entry name" value="NAD(P)-bd_dom_sf"/>
</dbReference>
<evidence type="ECO:0000256" key="2">
    <source>
        <dbReference type="ARBA" id="ARBA00023002"/>
    </source>
</evidence>
<evidence type="ECO:0000313" key="6">
    <source>
        <dbReference type="Proteomes" id="UP000702209"/>
    </source>
</evidence>
<feature type="domain" description="NADPH-dependent reductive aminase-like C-terminal" evidence="4">
    <location>
        <begin position="164"/>
        <end position="289"/>
    </location>
</feature>
<dbReference type="RefSeq" id="WP_195131692.1">
    <property type="nucleotide sequence ID" value="NZ_JADLQX010000018.1"/>
</dbReference>
<dbReference type="Proteomes" id="UP000702209">
    <property type="component" value="Unassembled WGS sequence"/>
</dbReference>
<comment type="caution">
    <text evidence="5">The sequence shown here is derived from an EMBL/GenBank/DDBJ whole genome shotgun (WGS) entry which is preliminary data.</text>
</comment>
<keyword evidence="2" id="KW-0560">Oxidoreductase</keyword>
<dbReference type="InterPro" id="IPR051265">
    <property type="entry name" value="HIBADH-related_NP60_sf"/>
</dbReference>
<dbReference type="PANTHER" id="PTHR43580">
    <property type="entry name" value="OXIDOREDUCTASE GLYR1-RELATED"/>
    <property type="match status" value="1"/>
</dbReference>
<dbReference type="Gene3D" id="1.10.1040.10">
    <property type="entry name" value="N-(1-d-carboxylethyl)-l-norvaline Dehydrogenase, domain 2"/>
    <property type="match status" value="1"/>
</dbReference>
<keyword evidence="6" id="KW-1185">Reference proteome</keyword>
<dbReference type="Pfam" id="PF03446">
    <property type="entry name" value="NAD_binding_2"/>
    <property type="match status" value="1"/>
</dbReference>
<proteinExistence type="inferred from homology"/>
<dbReference type="InterPro" id="IPR013328">
    <property type="entry name" value="6PGD_dom2"/>
</dbReference>
<sequence>MAETTNTPVAILGLGAMGQALAATLLKAGRTTSVWNRTPGKDADLVAAGALGAATVSDAISVGGPIITVLFDHASVHATLDPVADQLAGRQLINLTTTAPEEARELARWAAEHDIAYLDGGIMAVPPMIGQPGASILYSGSQTVFDTHRETLELLASAEYFGDDAGFASTYDFALLAAMYAMFGGFLHGAAMMRSVGVPAAEFAQRAAAWLTAMTQTLPLQGQAIDAADYTGVFIQPIAFHKAALDAINRASRDAGVTLDFVAPLKNLLDRQVADGHGPLAFERTFEELH</sequence>